<feature type="domain" description="Transglycosylase SLT" evidence="2">
    <location>
        <begin position="22"/>
        <end position="116"/>
    </location>
</feature>
<dbReference type="STRING" id="335543.Sfum_0748"/>
<dbReference type="InterPro" id="IPR023346">
    <property type="entry name" value="Lysozyme-like_dom_sf"/>
</dbReference>
<dbReference type="Gene3D" id="1.10.530.10">
    <property type="match status" value="1"/>
</dbReference>
<accession>A0LG94</accession>
<dbReference type="CDD" id="cd00254">
    <property type="entry name" value="LT-like"/>
    <property type="match status" value="1"/>
</dbReference>
<dbReference type="InterPro" id="IPR008258">
    <property type="entry name" value="Transglycosylase_SLT_dom_1"/>
</dbReference>
<dbReference type="CAZy" id="GH23">
    <property type="family name" value="Glycoside Hydrolase Family 23"/>
</dbReference>
<dbReference type="PANTHER" id="PTHR37423">
    <property type="entry name" value="SOLUBLE LYTIC MUREIN TRANSGLYCOSYLASE-RELATED"/>
    <property type="match status" value="1"/>
</dbReference>
<dbReference type="FunCoup" id="A0LG94">
    <property type="interactions" value="8"/>
</dbReference>
<evidence type="ECO:0000313" key="4">
    <source>
        <dbReference type="Proteomes" id="UP000001784"/>
    </source>
</evidence>
<proteinExistence type="inferred from homology"/>
<dbReference type="InParanoid" id="A0LG94"/>
<dbReference type="OrthoDB" id="9781970at2"/>
<evidence type="ECO:0000259" key="2">
    <source>
        <dbReference type="Pfam" id="PF01464"/>
    </source>
</evidence>
<dbReference type="PANTHER" id="PTHR37423:SF2">
    <property type="entry name" value="MEMBRANE-BOUND LYTIC MUREIN TRANSGLYCOSYLASE C"/>
    <property type="match status" value="1"/>
</dbReference>
<dbReference type="KEGG" id="sfu:Sfum_0748"/>
<dbReference type="eggNOG" id="COG0741">
    <property type="taxonomic scope" value="Bacteria"/>
</dbReference>
<evidence type="ECO:0000313" key="3">
    <source>
        <dbReference type="EMBL" id="ABK16446.1"/>
    </source>
</evidence>
<dbReference type="EMBL" id="CP000478">
    <property type="protein sequence ID" value="ABK16446.1"/>
    <property type="molecule type" value="Genomic_DNA"/>
</dbReference>
<organism evidence="3 4">
    <name type="scientific">Syntrophobacter fumaroxidans (strain DSM 10017 / MPOB)</name>
    <dbReference type="NCBI Taxonomy" id="335543"/>
    <lineage>
        <taxon>Bacteria</taxon>
        <taxon>Pseudomonadati</taxon>
        <taxon>Thermodesulfobacteriota</taxon>
        <taxon>Syntrophobacteria</taxon>
        <taxon>Syntrophobacterales</taxon>
        <taxon>Syntrophobacteraceae</taxon>
        <taxon>Syntrophobacter</taxon>
    </lineage>
</organism>
<keyword evidence="4" id="KW-1185">Reference proteome</keyword>
<dbReference type="Pfam" id="PF01464">
    <property type="entry name" value="SLT"/>
    <property type="match status" value="1"/>
</dbReference>
<dbReference type="HOGENOM" id="CLU_065765_7_1_7"/>
<protein>
    <submittedName>
        <fullName evidence="3">Lytic transglycosylase, catalytic</fullName>
    </submittedName>
</protein>
<name>A0LG94_SYNFM</name>
<reference evidence="3 4" key="1">
    <citation type="submission" date="2006-10" db="EMBL/GenBank/DDBJ databases">
        <title>Complete sequence of Syntrophobacter fumaroxidans MPOB.</title>
        <authorList>
            <consortium name="US DOE Joint Genome Institute"/>
            <person name="Copeland A."/>
            <person name="Lucas S."/>
            <person name="Lapidus A."/>
            <person name="Barry K."/>
            <person name="Detter J.C."/>
            <person name="Glavina del Rio T."/>
            <person name="Hammon N."/>
            <person name="Israni S."/>
            <person name="Pitluck S."/>
            <person name="Goltsman E.G."/>
            <person name="Martinez M."/>
            <person name="Schmutz J."/>
            <person name="Larimer F."/>
            <person name="Land M."/>
            <person name="Hauser L."/>
            <person name="Kyrpides N."/>
            <person name="Kim E."/>
            <person name="Boone D.R."/>
            <person name="Brockman F."/>
            <person name="Culley D."/>
            <person name="Ferry J."/>
            <person name="Gunsalus R."/>
            <person name="McInerney M.J."/>
            <person name="Morrison M."/>
            <person name="Plugge C."/>
            <person name="Rohlin L."/>
            <person name="Scholten J."/>
            <person name="Sieber J."/>
            <person name="Stams A.J.M."/>
            <person name="Worm P."/>
            <person name="Henstra A.M."/>
            <person name="Richardson P."/>
        </authorList>
    </citation>
    <scope>NUCLEOTIDE SEQUENCE [LARGE SCALE GENOMIC DNA]</scope>
    <source>
        <strain evidence="4">DSM 10017 / MPOB</strain>
    </source>
</reference>
<dbReference type="Proteomes" id="UP000001784">
    <property type="component" value="Chromosome"/>
</dbReference>
<comment type="similarity">
    <text evidence="1">Belongs to the transglycosylase Slt family.</text>
</comment>
<dbReference type="SUPFAM" id="SSF53955">
    <property type="entry name" value="Lysozyme-like"/>
    <property type="match status" value="1"/>
</dbReference>
<evidence type="ECO:0000256" key="1">
    <source>
        <dbReference type="ARBA" id="ARBA00007734"/>
    </source>
</evidence>
<gene>
    <name evidence="3" type="ordered locus">Sfum_0748</name>
</gene>
<sequence length="146" mass="16511">MLDPLIGSLRDGESHYDIHIRNVSVRYAVDHRLIKAVIKTESNFDCRAVSPRGAVGLMQLMPSTALEMGVRHPFNPEENIHGGTRYLKSLLTRFKNNMPLALAAYNAGPEAVKRCRGVPPYRETRLYLMKVMKHYAEYKKNAVAGK</sequence>
<dbReference type="AlphaFoldDB" id="A0LG94"/>